<gene>
    <name evidence="1" type="ORF">SAMN05444394_3850</name>
</gene>
<evidence type="ECO:0000313" key="2">
    <source>
        <dbReference type="Proteomes" id="UP000185221"/>
    </source>
</evidence>
<evidence type="ECO:0000313" key="1">
    <source>
        <dbReference type="EMBL" id="SIO21344.1"/>
    </source>
</evidence>
<proteinExistence type="predicted"/>
<accession>A0A1N6HND6</accession>
<sequence length="62" mass="7169">MLAKATYHPKWIFFQSAEYTGFFCQLYFIMPIGTISSNPDTSTPNLIHDLKLQETQDLQVPM</sequence>
<name>A0A1N6HND6_9BACT</name>
<dbReference type="AlphaFoldDB" id="A0A1N6HND6"/>
<dbReference type="Proteomes" id="UP000185221">
    <property type="component" value="Unassembled WGS sequence"/>
</dbReference>
<keyword evidence="2" id="KW-1185">Reference proteome</keyword>
<reference evidence="2" key="1">
    <citation type="submission" date="2016-11" db="EMBL/GenBank/DDBJ databases">
        <authorList>
            <person name="Varghese N."/>
            <person name="Submissions S."/>
        </authorList>
    </citation>
    <scope>NUCLEOTIDE SEQUENCE [LARGE SCALE GENOMIC DNA]</scope>
    <source>
        <strain evidence="2">DSM 15292</strain>
    </source>
</reference>
<dbReference type="EMBL" id="FSRC01000004">
    <property type="protein sequence ID" value="SIO21344.1"/>
    <property type="molecule type" value="Genomic_DNA"/>
</dbReference>
<dbReference type="STRING" id="226505.SAMN05444394_3850"/>
<protein>
    <submittedName>
        <fullName evidence="1">Uncharacterized protein</fullName>
    </submittedName>
</protein>
<organism evidence="1 2">
    <name type="scientific">Algoriphagus halophilus</name>
    <dbReference type="NCBI Taxonomy" id="226505"/>
    <lineage>
        <taxon>Bacteria</taxon>
        <taxon>Pseudomonadati</taxon>
        <taxon>Bacteroidota</taxon>
        <taxon>Cytophagia</taxon>
        <taxon>Cytophagales</taxon>
        <taxon>Cyclobacteriaceae</taxon>
        <taxon>Algoriphagus</taxon>
    </lineage>
</organism>